<feature type="coiled-coil region" evidence="1">
    <location>
        <begin position="328"/>
        <end position="450"/>
    </location>
</feature>
<feature type="compositionally biased region" description="Polar residues" evidence="2">
    <location>
        <begin position="8"/>
        <end position="25"/>
    </location>
</feature>
<keyword evidence="4" id="KW-1185">Reference proteome</keyword>
<dbReference type="InterPro" id="IPR030465">
    <property type="entry name" value="CEP131"/>
</dbReference>
<comment type="caution">
    <text evidence="3">The sequence shown here is derived from an EMBL/GenBank/DDBJ whole genome shotgun (WGS) entry which is preliminary data.</text>
</comment>
<feature type="region of interest" description="Disordered" evidence="2">
    <location>
        <begin position="1"/>
        <end position="39"/>
    </location>
</feature>
<dbReference type="Proteomes" id="UP000826195">
    <property type="component" value="Unassembled WGS sequence"/>
</dbReference>
<dbReference type="GO" id="GO:0005929">
    <property type="term" value="C:cilium"/>
    <property type="evidence" value="ECO:0007669"/>
    <property type="project" value="GOC"/>
</dbReference>
<evidence type="ECO:0000256" key="2">
    <source>
        <dbReference type="SAM" id="MobiDB-lite"/>
    </source>
</evidence>
<reference evidence="3 4" key="1">
    <citation type="journal article" date="2021" name="J. Hered.">
        <title>A chromosome-level genome assembly of the parasitoid wasp, Cotesia glomerata (Hymenoptera: Braconidae).</title>
        <authorList>
            <person name="Pinto B.J."/>
            <person name="Weis J.J."/>
            <person name="Gamble T."/>
            <person name="Ode P.J."/>
            <person name="Paul R."/>
            <person name="Zaspel J.M."/>
        </authorList>
    </citation>
    <scope>NUCLEOTIDE SEQUENCE [LARGE SCALE GENOMIC DNA]</scope>
    <source>
        <strain evidence="3">CgM1</strain>
    </source>
</reference>
<feature type="coiled-coil region" evidence="1">
    <location>
        <begin position="501"/>
        <end position="660"/>
    </location>
</feature>
<accession>A0AAV7J2R9</accession>
<dbReference type="PANTHER" id="PTHR31540">
    <property type="entry name" value="CENTROSOMAL PROTEIN OF 131 KDA"/>
    <property type="match status" value="1"/>
</dbReference>
<dbReference type="GO" id="GO:0034451">
    <property type="term" value="C:centriolar satellite"/>
    <property type="evidence" value="ECO:0007669"/>
    <property type="project" value="TreeGrafter"/>
</dbReference>
<evidence type="ECO:0008006" key="5">
    <source>
        <dbReference type="Google" id="ProtNLM"/>
    </source>
</evidence>
<evidence type="ECO:0000313" key="4">
    <source>
        <dbReference type="Proteomes" id="UP000826195"/>
    </source>
</evidence>
<name>A0AAV7J2R9_COTGL</name>
<organism evidence="3 4">
    <name type="scientific">Cotesia glomerata</name>
    <name type="common">Lepidopteran parasitic wasp</name>
    <name type="synonym">Apanteles glomeratus</name>
    <dbReference type="NCBI Taxonomy" id="32391"/>
    <lineage>
        <taxon>Eukaryota</taxon>
        <taxon>Metazoa</taxon>
        <taxon>Ecdysozoa</taxon>
        <taxon>Arthropoda</taxon>
        <taxon>Hexapoda</taxon>
        <taxon>Insecta</taxon>
        <taxon>Pterygota</taxon>
        <taxon>Neoptera</taxon>
        <taxon>Endopterygota</taxon>
        <taxon>Hymenoptera</taxon>
        <taxon>Apocrita</taxon>
        <taxon>Ichneumonoidea</taxon>
        <taxon>Braconidae</taxon>
        <taxon>Microgastrinae</taxon>
        <taxon>Cotesia</taxon>
    </lineage>
</organism>
<dbReference type="PANTHER" id="PTHR31540:SF1">
    <property type="entry name" value="CENTROSOMAL PROTEIN OF 131 KDA"/>
    <property type="match status" value="1"/>
</dbReference>
<dbReference type="AlphaFoldDB" id="A0AAV7J2R9"/>
<evidence type="ECO:0000256" key="1">
    <source>
        <dbReference type="SAM" id="Coils"/>
    </source>
</evidence>
<dbReference type="EMBL" id="JAHXZJ010000374">
    <property type="protein sequence ID" value="KAH0561671.1"/>
    <property type="molecule type" value="Genomic_DNA"/>
</dbReference>
<proteinExistence type="predicted"/>
<dbReference type="GO" id="GO:0035735">
    <property type="term" value="P:intraciliary transport involved in cilium assembly"/>
    <property type="evidence" value="ECO:0007669"/>
    <property type="project" value="InterPro"/>
</dbReference>
<evidence type="ECO:0000313" key="3">
    <source>
        <dbReference type="EMBL" id="KAH0561671.1"/>
    </source>
</evidence>
<feature type="coiled-coil region" evidence="1">
    <location>
        <begin position="166"/>
        <end position="254"/>
    </location>
</feature>
<feature type="compositionally biased region" description="Basic and acidic residues" evidence="2">
    <location>
        <begin position="28"/>
        <end position="39"/>
    </location>
</feature>
<protein>
    <recommendedName>
        <fullName evidence="5">5-azacytidine-induced protein 1</fullName>
    </recommendedName>
</protein>
<dbReference type="GO" id="GO:0010824">
    <property type="term" value="P:regulation of centrosome duplication"/>
    <property type="evidence" value="ECO:0007669"/>
    <property type="project" value="TreeGrafter"/>
</dbReference>
<keyword evidence="1" id="KW-0175">Coiled coil</keyword>
<gene>
    <name evidence="3" type="ORF">KQX54_018600</name>
</gene>
<sequence length="666" mass="78274">MINIVHQKVTSKPPISQKFTKSPQNAGARERSSEKKTKEEIKDCNQNIIETDSCSLDQLCSMISDLEQSLVQEVVAVETCTFPAENPAAFIDMDHMIDKEDCGLSGTSASTYDDIMSFLGTLEQDCPVVDFESSPRPEKLPEEIYQLQSLIKNPNQALSDKTKDDLATALLQLEDREATLKLLKEELKNERKAACDKLDSQRKAHVTELQTQKTKYQNIIRRHQKFVEQLIEEKKQLSDKCNNLAINIKDMEIKYQKESKLAMEKHAVEIQRTKEMCLAGEKVRRERWLEAKKNKIKESTVKGLEPELRNMIDAHQKEVLEIRSAHMKELQDVELRAIRRANQQLEELRLELTASHDKVLAGEKEAMRLRYQEKFDEQESMIQAQQRKFFEDLQLEKKKFAEELERRDAERDAELQRVIKQSQEKVEKLTREFEADRKALRENLEAEREIWVENFKKQQSSKFEMAEARVRDECNRERDRQIELAISRIEKETREVKVSLQKSAESKLKSLREKYEAELEVARESERVVREKLEYCEGEVGGLEKELRRVECKLSKCLVELQDLRKSEEKLTEERDHAKKIARMEIEKEKKALEDKNDELYREIERINCNRDSNLAQLYSRIRLIVTQKDVAIKSLRRECDEARNKCDHLEKLIDQQRKEYVLKTL</sequence>